<dbReference type="SUPFAM" id="SSF52058">
    <property type="entry name" value="L domain-like"/>
    <property type="match status" value="1"/>
</dbReference>
<keyword evidence="3" id="KW-0677">Repeat</keyword>
<dbReference type="OrthoDB" id="406235at2759"/>
<name>A0A830B0Y6_9LAMI</name>
<feature type="domain" description="Leucine-rich repeat-containing N-terminal plant-type" evidence="4">
    <location>
        <begin position="1"/>
        <end position="35"/>
    </location>
</feature>
<comment type="caution">
    <text evidence="5">The sequence shown here is derived from an EMBL/GenBank/DDBJ whole genome shotgun (WGS) entry which is preliminary data.</text>
</comment>
<dbReference type="Pfam" id="PF13855">
    <property type="entry name" value="LRR_8"/>
    <property type="match status" value="1"/>
</dbReference>
<feature type="non-terminal residue" evidence="5">
    <location>
        <position position="1"/>
    </location>
</feature>
<keyword evidence="6" id="KW-1185">Reference proteome</keyword>
<dbReference type="InterPro" id="IPR032675">
    <property type="entry name" value="LRR_dom_sf"/>
</dbReference>
<dbReference type="Proteomes" id="UP000653305">
    <property type="component" value="Unassembled WGS sequence"/>
</dbReference>
<dbReference type="AlphaFoldDB" id="A0A830B0Y6"/>
<proteinExistence type="predicted"/>
<dbReference type="FunFam" id="3.80.10.10:FF:000383">
    <property type="entry name" value="Leucine-rich repeat receptor protein kinase EMS1"/>
    <property type="match status" value="1"/>
</dbReference>
<evidence type="ECO:0000256" key="3">
    <source>
        <dbReference type="ARBA" id="ARBA00022737"/>
    </source>
</evidence>
<protein>
    <submittedName>
        <fullName evidence="5">Somatic embryogenesis receptor kinase 2</fullName>
    </submittedName>
</protein>
<keyword evidence="5" id="KW-0808">Transferase</keyword>
<keyword evidence="5" id="KW-0418">Kinase</keyword>
<gene>
    <name evidence="5" type="ORF">PHJA_000046700</name>
</gene>
<accession>A0A830B0Y6</accession>
<dbReference type="EMBL" id="BMAC01000003">
    <property type="protein sequence ID" value="GFP79032.1"/>
    <property type="molecule type" value="Genomic_DNA"/>
</dbReference>
<evidence type="ECO:0000259" key="4">
    <source>
        <dbReference type="Pfam" id="PF08263"/>
    </source>
</evidence>
<organism evidence="5 6">
    <name type="scientific">Phtheirospermum japonicum</name>
    <dbReference type="NCBI Taxonomy" id="374723"/>
    <lineage>
        <taxon>Eukaryota</taxon>
        <taxon>Viridiplantae</taxon>
        <taxon>Streptophyta</taxon>
        <taxon>Embryophyta</taxon>
        <taxon>Tracheophyta</taxon>
        <taxon>Spermatophyta</taxon>
        <taxon>Magnoliopsida</taxon>
        <taxon>eudicotyledons</taxon>
        <taxon>Gunneridae</taxon>
        <taxon>Pentapetalae</taxon>
        <taxon>asterids</taxon>
        <taxon>lamiids</taxon>
        <taxon>Lamiales</taxon>
        <taxon>Orobanchaceae</taxon>
        <taxon>Orobanchaceae incertae sedis</taxon>
        <taxon>Phtheirospermum</taxon>
    </lineage>
</organism>
<dbReference type="GO" id="GO:0016301">
    <property type="term" value="F:kinase activity"/>
    <property type="evidence" value="ECO:0007669"/>
    <property type="project" value="UniProtKB-KW"/>
</dbReference>
<keyword evidence="2" id="KW-0732">Signal</keyword>
<reference evidence="5" key="1">
    <citation type="submission" date="2020-07" db="EMBL/GenBank/DDBJ databases">
        <title>Ethylene signaling mediates host invasion by parasitic plants.</title>
        <authorList>
            <person name="Yoshida S."/>
        </authorList>
    </citation>
    <scope>NUCLEOTIDE SEQUENCE</scope>
    <source>
        <strain evidence="5">Okayama</strain>
    </source>
</reference>
<dbReference type="InterPro" id="IPR013210">
    <property type="entry name" value="LRR_N_plant-typ"/>
</dbReference>
<dbReference type="Gene3D" id="3.80.10.10">
    <property type="entry name" value="Ribonuclease Inhibitor"/>
    <property type="match status" value="1"/>
</dbReference>
<evidence type="ECO:0000256" key="1">
    <source>
        <dbReference type="ARBA" id="ARBA00022614"/>
    </source>
</evidence>
<keyword evidence="5" id="KW-0675">Receptor</keyword>
<dbReference type="PANTHER" id="PTHR47988">
    <property type="entry name" value="SOMATIC EMBRYOGENESIS RECEPTOR KINASE 1"/>
    <property type="match status" value="1"/>
</dbReference>
<evidence type="ECO:0000313" key="5">
    <source>
        <dbReference type="EMBL" id="GFP79032.1"/>
    </source>
</evidence>
<evidence type="ECO:0000313" key="6">
    <source>
        <dbReference type="Proteomes" id="UP000653305"/>
    </source>
</evidence>
<evidence type="ECO:0000256" key="2">
    <source>
        <dbReference type="ARBA" id="ARBA00022729"/>
    </source>
</evidence>
<keyword evidence="1" id="KW-0433">Leucine-rich repeat</keyword>
<dbReference type="InterPro" id="IPR001611">
    <property type="entry name" value="Leu-rich_rpt"/>
</dbReference>
<sequence>GDALYALKEALDDPGGILSGWDNTLVDPSTWPRITWNSTTNGVERVDIQSANLSGSLVPDLGKLDKLQYLEIYNNNISGSIPKELGQLTNLVSLDLYNNSLTGSIPEELGNLTSLRFLYVYGELKYKIYKFNLSILLIYIFLRI</sequence>
<dbReference type="Pfam" id="PF08263">
    <property type="entry name" value="LRRNT_2"/>
    <property type="match status" value="1"/>
</dbReference>